<proteinExistence type="predicted"/>
<protein>
    <submittedName>
        <fullName evidence="1">Uncharacterized protein</fullName>
    </submittedName>
</protein>
<dbReference type="EMBL" id="HE573023">
    <property type="protein sequence ID" value="CCC49028.1"/>
    <property type="molecule type" value="Genomic_DNA"/>
</dbReference>
<reference evidence="1" key="1">
    <citation type="journal article" date="2012" name="Proc. Natl. Acad. Sci. U.S.A.">
        <title>Antigenic diversity is generated by distinct evolutionary mechanisms in African trypanosome species.</title>
        <authorList>
            <person name="Jackson A.P."/>
            <person name="Berry A."/>
            <person name="Aslett M."/>
            <person name="Allison H.C."/>
            <person name="Burton P."/>
            <person name="Vavrova-Anderson J."/>
            <person name="Brown R."/>
            <person name="Browne H."/>
            <person name="Corton N."/>
            <person name="Hauser H."/>
            <person name="Gamble J."/>
            <person name="Gilderthorp R."/>
            <person name="Marcello L."/>
            <person name="McQuillan J."/>
            <person name="Otto T.D."/>
            <person name="Quail M.A."/>
            <person name="Sanders M.J."/>
            <person name="van Tonder A."/>
            <person name="Ginger M.L."/>
            <person name="Field M.C."/>
            <person name="Barry J.D."/>
            <person name="Hertz-Fowler C."/>
            <person name="Berriman M."/>
        </authorList>
    </citation>
    <scope>NUCLEOTIDE SEQUENCE</scope>
    <source>
        <strain evidence="1">Y486</strain>
    </source>
</reference>
<name>G0TYI1_TRYVY</name>
<accession>G0TYI1</accession>
<evidence type="ECO:0000313" key="1">
    <source>
        <dbReference type="EMBL" id="CCC49028.1"/>
    </source>
</evidence>
<gene>
    <name evidence="1" type="ORF">TVY486_0703620</name>
</gene>
<dbReference type="AlphaFoldDB" id="G0TYI1"/>
<sequence length="148" mass="17136">MYPLFTPSLCCYQLIGRLICCITNLFIFCDVFPSTSVLDIYCVSSQRYTACCAAEEGVRKDLNSPLVQADCGIREQQRQRTDKQMTTVTNSYYHLLICLQCCPFCIYDPTSPHPTFFVFFFGCCCHVSVRLFQRVLREQKERESENNT</sequence>
<organism evidence="1">
    <name type="scientific">Trypanosoma vivax (strain Y486)</name>
    <dbReference type="NCBI Taxonomy" id="1055687"/>
    <lineage>
        <taxon>Eukaryota</taxon>
        <taxon>Discoba</taxon>
        <taxon>Euglenozoa</taxon>
        <taxon>Kinetoplastea</taxon>
        <taxon>Metakinetoplastina</taxon>
        <taxon>Trypanosomatida</taxon>
        <taxon>Trypanosomatidae</taxon>
        <taxon>Trypanosoma</taxon>
        <taxon>Duttonella</taxon>
    </lineage>
</organism>
<dbReference type="VEuPathDB" id="TriTrypDB:TvY486_0703620"/>